<evidence type="ECO:0000256" key="2">
    <source>
        <dbReference type="ARBA" id="ARBA00022723"/>
    </source>
</evidence>
<dbReference type="HOGENOM" id="CLU_004485_3_2_6"/>
<dbReference type="RefSeq" id="WP_006871161.1">
    <property type="nucleotide sequence ID" value="NZ_JH413825.1"/>
</dbReference>
<dbReference type="Pfam" id="PF07973">
    <property type="entry name" value="tRNA_SAD"/>
    <property type="match status" value="1"/>
</dbReference>
<evidence type="ECO:0000256" key="1">
    <source>
        <dbReference type="ARBA" id="ARBA00001947"/>
    </source>
</evidence>
<keyword evidence="6" id="KW-1185">Reference proteome</keyword>
<dbReference type="InterPro" id="IPR009000">
    <property type="entry name" value="Transl_B-barrel_sf"/>
</dbReference>
<proteinExistence type="predicted"/>
<dbReference type="GO" id="GO:0002161">
    <property type="term" value="F:aminoacyl-tRNA deacylase activity"/>
    <property type="evidence" value="ECO:0007669"/>
    <property type="project" value="UniProtKB-ARBA"/>
</dbReference>
<dbReference type="STRING" id="658187.LDG_7244"/>
<dbReference type="Gene3D" id="3.30.980.10">
    <property type="entry name" value="Threonyl-trna Synthetase, Chain A, domain 2"/>
    <property type="match status" value="1"/>
</dbReference>
<accession>G9EPQ6</accession>
<dbReference type="OrthoDB" id="9812949at2"/>
<protein>
    <recommendedName>
        <fullName evidence="4">Threonyl/alanyl tRNA synthetase SAD domain-containing protein</fullName>
    </recommendedName>
</protein>
<dbReference type="GO" id="GO:0046872">
    <property type="term" value="F:metal ion binding"/>
    <property type="evidence" value="ECO:0007669"/>
    <property type="project" value="UniProtKB-KW"/>
</dbReference>
<keyword evidence="2" id="KW-0479">Metal-binding</keyword>
<evidence type="ECO:0000259" key="4">
    <source>
        <dbReference type="SMART" id="SM00863"/>
    </source>
</evidence>
<dbReference type="InParanoid" id="G9EPQ6"/>
<dbReference type="SUPFAM" id="SSF50447">
    <property type="entry name" value="Translation proteins"/>
    <property type="match status" value="1"/>
</dbReference>
<sequence>MRKIFWDNPYQSNLETRVVSVDNNYVLFEETIVFSFSGGQESDHAYVNGFPVIDSKIEDNLIYYVLQDEHNLKPGDVVTMKIDWPRRYRLMRLHFAAELILELVTQELKLEKIGAHIAEFKARIDFFCDKNISFLFESMLSDYHKIIQQDLKIKTGFSDLQNQRRFWEIEGFSKVACGGTHVKSTSEVGFITLKRVNIGGGKERIEIKLLNDNLGLNLYPDSSKLYKGTY</sequence>
<feature type="domain" description="Threonyl/alanyl tRNA synthetase SAD" evidence="4">
    <location>
        <begin position="164"/>
        <end position="206"/>
    </location>
</feature>
<dbReference type="Gene3D" id="2.40.30.130">
    <property type="match status" value="1"/>
</dbReference>
<evidence type="ECO:0000313" key="6">
    <source>
        <dbReference type="Proteomes" id="UP000002770"/>
    </source>
</evidence>
<dbReference type="Proteomes" id="UP000002770">
    <property type="component" value="Unassembled WGS sequence"/>
</dbReference>
<name>G9EPQ6_9GAMM</name>
<evidence type="ECO:0000256" key="3">
    <source>
        <dbReference type="ARBA" id="ARBA00022833"/>
    </source>
</evidence>
<dbReference type="PANTHER" id="PTHR43462:SF1">
    <property type="entry name" value="ALANYL-TRNA EDITING PROTEIN AARSD1"/>
    <property type="match status" value="1"/>
</dbReference>
<dbReference type="SUPFAM" id="SSF55186">
    <property type="entry name" value="ThrRS/AlaRS common domain"/>
    <property type="match status" value="1"/>
</dbReference>
<dbReference type="AlphaFoldDB" id="G9EPQ6"/>
<dbReference type="GO" id="GO:0005524">
    <property type="term" value="F:ATP binding"/>
    <property type="evidence" value="ECO:0007669"/>
    <property type="project" value="InterPro"/>
</dbReference>
<evidence type="ECO:0000313" key="5">
    <source>
        <dbReference type="EMBL" id="EHL30758.1"/>
    </source>
</evidence>
<gene>
    <name evidence="5" type="ORF">LDG_7244</name>
</gene>
<dbReference type="EMBL" id="JH413825">
    <property type="protein sequence ID" value="EHL30758.1"/>
    <property type="molecule type" value="Genomic_DNA"/>
</dbReference>
<dbReference type="SMART" id="SM00863">
    <property type="entry name" value="tRNA_SAD"/>
    <property type="match status" value="1"/>
</dbReference>
<organism evidence="5 6">
    <name type="scientific">Legionella drancourtii LLAP12</name>
    <dbReference type="NCBI Taxonomy" id="658187"/>
    <lineage>
        <taxon>Bacteria</taxon>
        <taxon>Pseudomonadati</taxon>
        <taxon>Pseudomonadota</taxon>
        <taxon>Gammaproteobacteria</taxon>
        <taxon>Legionellales</taxon>
        <taxon>Legionellaceae</taxon>
        <taxon>Legionella</taxon>
    </lineage>
</organism>
<comment type="cofactor">
    <cofactor evidence="1">
        <name>Zn(2+)</name>
        <dbReference type="ChEBI" id="CHEBI:29105"/>
    </cofactor>
</comment>
<keyword evidence="3" id="KW-0862">Zinc</keyword>
<dbReference type="InterPro" id="IPR012947">
    <property type="entry name" value="tRNA_SAD"/>
</dbReference>
<dbReference type="PANTHER" id="PTHR43462">
    <property type="entry name" value="ALANYL-TRNA EDITING PROTEIN"/>
    <property type="match status" value="1"/>
</dbReference>
<dbReference type="GO" id="GO:0043039">
    <property type="term" value="P:tRNA aminoacylation"/>
    <property type="evidence" value="ECO:0007669"/>
    <property type="project" value="InterPro"/>
</dbReference>
<dbReference type="InterPro" id="IPR018163">
    <property type="entry name" value="Thr/Ala-tRNA-synth_IIc_edit"/>
</dbReference>
<dbReference type="InterPro" id="IPR051335">
    <property type="entry name" value="Alanyl-tRNA_Editing_Enzymes"/>
</dbReference>
<dbReference type="GO" id="GO:0004812">
    <property type="term" value="F:aminoacyl-tRNA ligase activity"/>
    <property type="evidence" value="ECO:0007669"/>
    <property type="project" value="InterPro"/>
</dbReference>
<reference evidence="5 6" key="1">
    <citation type="journal article" date="2011" name="BMC Genomics">
        <title>Insight into cross-talk between intra-amoebal pathogens.</title>
        <authorList>
            <person name="Gimenez G."/>
            <person name="Bertelli C."/>
            <person name="Moliner C."/>
            <person name="Robert C."/>
            <person name="Raoult D."/>
            <person name="Fournier P.E."/>
            <person name="Greub G."/>
        </authorList>
    </citation>
    <scope>NUCLEOTIDE SEQUENCE [LARGE SCALE GENOMIC DNA]</scope>
    <source>
        <strain evidence="5 6">LLAP12</strain>
    </source>
</reference>
<dbReference type="eggNOG" id="COG2872">
    <property type="taxonomic scope" value="Bacteria"/>
</dbReference>